<keyword evidence="3" id="KW-0378">Hydrolase</keyword>
<dbReference type="PANTHER" id="PTHR35400:SF3">
    <property type="entry name" value="SLL1072 PROTEIN"/>
    <property type="match status" value="1"/>
</dbReference>
<name>A0A840NVK7_9ACTN</name>
<dbReference type="CDD" id="cd06260">
    <property type="entry name" value="DUF820-like"/>
    <property type="match status" value="1"/>
</dbReference>
<organism evidence="3 4">
    <name type="scientific">Thermocatellispora tengchongensis</name>
    <dbReference type="NCBI Taxonomy" id="1073253"/>
    <lineage>
        <taxon>Bacteria</taxon>
        <taxon>Bacillati</taxon>
        <taxon>Actinomycetota</taxon>
        <taxon>Actinomycetes</taxon>
        <taxon>Streptosporangiales</taxon>
        <taxon>Streptosporangiaceae</taxon>
        <taxon>Thermocatellispora</taxon>
    </lineage>
</organism>
<dbReference type="Proteomes" id="UP000578449">
    <property type="component" value="Unassembled WGS sequence"/>
</dbReference>
<protein>
    <submittedName>
        <fullName evidence="3">Uma2 family endonuclease</fullName>
    </submittedName>
</protein>
<gene>
    <name evidence="3" type="ORF">HNP84_002545</name>
</gene>
<accession>A0A840NVK7</accession>
<proteinExistence type="predicted"/>
<dbReference type="InterPro" id="IPR012296">
    <property type="entry name" value="Nuclease_put_TT1808"/>
</dbReference>
<reference evidence="3 4" key="1">
    <citation type="submission" date="2020-08" db="EMBL/GenBank/DDBJ databases">
        <title>Genomic Encyclopedia of Type Strains, Phase IV (KMG-IV): sequencing the most valuable type-strain genomes for metagenomic binning, comparative biology and taxonomic classification.</title>
        <authorList>
            <person name="Goeker M."/>
        </authorList>
    </citation>
    <scope>NUCLEOTIDE SEQUENCE [LARGE SCALE GENOMIC DNA]</scope>
    <source>
        <strain evidence="3 4">DSM 45615</strain>
    </source>
</reference>
<dbReference type="InterPro" id="IPR011335">
    <property type="entry name" value="Restrct_endonuc-II-like"/>
</dbReference>
<feature type="domain" description="Putative restriction endonuclease" evidence="2">
    <location>
        <begin position="30"/>
        <end position="191"/>
    </location>
</feature>
<dbReference type="EMBL" id="JACHGN010000005">
    <property type="protein sequence ID" value="MBB5132824.1"/>
    <property type="molecule type" value="Genomic_DNA"/>
</dbReference>
<dbReference type="Gene3D" id="3.90.1570.10">
    <property type="entry name" value="tt1808, chain A"/>
    <property type="match status" value="1"/>
</dbReference>
<dbReference type="GO" id="GO:0004519">
    <property type="term" value="F:endonuclease activity"/>
    <property type="evidence" value="ECO:0007669"/>
    <property type="project" value="UniProtKB-KW"/>
</dbReference>
<evidence type="ECO:0000313" key="4">
    <source>
        <dbReference type="Proteomes" id="UP000578449"/>
    </source>
</evidence>
<dbReference type="SUPFAM" id="SSF52980">
    <property type="entry name" value="Restriction endonuclease-like"/>
    <property type="match status" value="1"/>
</dbReference>
<dbReference type="PANTHER" id="PTHR35400">
    <property type="entry name" value="SLR1083 PROTEIN"/>
    <property type="match status" value="1"/>
</dbReference>
<evidence type="ECO:0000313" key="3">
    <source>
        <dbReference type="EMBL" id="MBB5132824.1"/>
    </source>
</evidence>
<dbReference type="InterPro" id="IPR008538">
    <property type="entry name" value="Uma2"/>
</dbReference>
<evidence type="ECO:0000256" key="1">
    <source>
        <dbReference type="SAM" id="MobiDB-lite"/>
    </source>
</evidence>
<evidence type="ECO:0000259" key="2">
    <source>
        <dbReference type="Pfam" id="PF05685"/>
    </source>
</evidence>
<sequence length="197" mass="21484">MAIEPQSEPDQGAGGMSLHLPGRPPYTVTDLLEFPDDGNRYELANGSLLVSPSPTPIRQRALARLLRVLDDAAPPELEALPDVNLAVSQRDFYIPDVVVVPTEATSATELMFKPADLHLAVEIVSPSTKARDRILKVGAYAAAGIPLYWRLELTEGHSLYVYELEDGEYTPPVCYEGGKVAELVRPFPVSFDPADLT</sequence>
<dbReference type="AlphaFoldDB" id="A0A840NVK7"/>
<keyword evidence="3" id="KW-0540">Nuclease</keyword>
<keyword evidence="4" id="KW-1185">Reference proteome</keyword>
<comment type="caution">
    <text evidence="3">The sequence shown here is derived from an EMBL/GenBank/DDBJ whole genome shotgun (WGS) entry which is preliminary data.</text>
</comment>
<dbReference type="RefSeq" id="WP_185049834.1">
    <property type="nucleotide sequence ID" value="NZ_BAABIX010000005.1"/>
</dbReference>
<keyword evidence="3" id="KW-0255">Endonuclease</keyword>
<dbReference type="Pfam" id="PF05685">
    <property type="entry name" value="Uma2"/>
    <property type="match status" value="1"/>
</dbReference>
<feature type="region of interest" description="Disordered" evidence="1">
    <location>
        <begin position="1"/>
        <end position="22"/>
    </location>
</feature>